<dbReference type="Pfam" id="PF01408">
    <property type="entry name" value="GFO_IDH_MocA"/>
    <property type="match status" value="1"/>
</dbReference>
<evidence type="ECO:0000259" key="3">
    <source>
        <dbReference type="Pfam" id="PF02894"/>
    </source>
</evidence>
<reference evidence="4" key="1">
    <citation type="submission" date="2007-08" db="EMBL/GenBank/DDBJ databases">
        <authorList>
            <person name="Frangeul L."/>
        </authorList>
    </citation>
    <scope>NUCLEOTIDE SEQUENCE</scope>
    <source>
        <strain evidence="4">PCC 7806</strain>
    </source>
</reference>
<dbReference type="EMBL" id="AM778939">
    <property type="protein sequence ID" value="CAO89883.1"/>
    <property type="molecule type" value="Genomic_DNA"/>
</dbReference>
<dbReference type="Pfam" id="PF02894">
    <property type="entry name" value="GFO_IDH_MocA_C"/>
    <property type="match status" value="1"/>
</dbReference>
<evidence type="ECO:0000259" key="2">
    <source>
        <dbReference type="Pfam" id="PF01408"/>
    </source>
</evidence>
<dbReference type="Gene3D" id="3.40.50.720">
    <property type="entry name" value="NAD(P)-binding Rossmann-like Domain"/>
    <property type="match status" value="1"/>
</dbReference>
<feature type="domain" description="Gfo/Idh/MocA-like oxidoreductase C-terminal" evidence="3">
    <location>
        <begin position="168"/>
        <end position="350"/>
    </location>
</feature>
<dbReference type="Gene3D" id="3.30.360.10">
    <property type="entry name" value="Dihydrodipicolinate Reductase, domain 2"/>
    <property type="match status" value="1"/>
</dbReference>
<organism evidence="4">
    <name type="scientific">Microcystis aeruginosa (strain PCC 7806)</name>
    <dbReference type="NCBI Taxonomy" id="267872"/>
    <lineage>
        <taxon>Bacteria</taxon>
        <taxon>Bacillati</taxon>
        <taxon>Cyanobacteriota</taxon>
        <taxon>Cyanophyceae</taxon>
        <taxon>Oscillatoriophycideae</taxon>
        <taxon>Chroococcales</taxon>
        <taxon>Microcystaceae</taxon>
        <taxon>Microcystis</taxon>
    </lineage>
</organism>
<feature type="domain" description="Gfo/Idh/MocA-like oxidoreductase N-terminal" evidence="2">
    <location>
        <begin position="33"/>
        <end position="151"/>
    </location>
</feature>
<comment type="similarity">
    <text evidence="1">Belongs to the Gfo/Idh/MocA family.</text>
</comment>
<gene>
    <name evidence="4" type="ORF">IPF_5088</name>
</gene>
<dbReference type="AlphaFoldDB" id="A8YGN3"/>
<sequence>MNFPLSPHTPHPIPHFPIINVARMPLMTSHRPLKIGIVGTGFAAQRRAESLQADDRAQLLYFSGNSPESIANFSQKYQISALDSAISLASHPDLDLIIIANVNQAHASIARTALKSGKHVIVEYPLAFHQAAAAELITLAETENKLLHVEHIELLGGLHQTQQQYLASLGNIHLARYTTIAPGRPAPRRWTFHRDLFGFPLIAALSRIHRFTNLFGEVESVSCHCRYWDAPESDYFLACLCEAQLLFKNGLIAEVTYGKGEVFWQNERTFTIHGEGGSLIFEGEKGQLINSEGSQALEVETRRGLFAKDTVMVLDYLFDRVPLYVTPQASLYALEVAYAAYQSSLSGKTVVLSGN</sequence>
<protein>
    <submittedName>
        <fullName evidence="4">Similar to A0ZGQ3_NODSP Homoserine dehydrogenase</fullName>
    </submittedName>
</protein>
<dbReference type="InterPro" id="IPR051450">
    <property type="entry name" value="Gfo/Idh/MocA_Oxidoreductases"/>
</dbReference>
<dbReference type="PANTHER" id="PTHR43377:SF10">
    <property type="entry name" value="BILIVERDIN REDUCTASE"/>
    <property type="match status" value="1"/>
</dbReference>
<evidence type="ECO:0000256" key="1">
    <source>
        <dbReference type="ARBA" id="ARBA00010928"/>
    </source>
</evidence>
<name>A8YGN3_MICA7</name>
<proteinExistence type="inferred from homology"/>
<accession>A8YGN3</accession>
<dbReference type="InterPro" id="IPR004104">
    <property type="entry name" value="Gfo/Idh/MocA-like_OxRdtase_C"/>
</dbReference>
<evidence type="ECO:0000313" key="4">
    <source>
        <dbReference type="EMBL" id="CAO89883.1"/>
    </source>
</evidence>
<dbReference type="InterPro" id="IPR000683">
    <property type="entry name" value="Gfo/Idh/MocA-like_OxRdtase_N"/>
</dbReference>
<dbReference type="GO" id="GO:0000166">
    <property type="term" value="F:nucleotide binding"/>
    <property type="evidence" value="ECO:0007669"/>
    <property type="project" value="InterPro"/>
</dbReference>
<dbReference type="PANTHER" id="PTHR43377">
    <property type="entry name" value="BILIVERDIN REDUCTASE A"/>
    <property type="match status" value="1"/>
</dbReference>
<dbReference type="InterPro" id="IPR036291">
    <property type="entry name" value="NAD(P)-bd_dom_sf"/>
</dbReference>
<dbReference type="SUPFAM" id="SSF51735">
    <property type="entry name" value="NAD(P)-binding Rossmann-fold domains"/>
    <property type="match status" value="1"/>
</dbReference>